<proteinExistence type="predicted"/>
<dbReference type="Proteomes" id="UP001056120">
    <property type="component" value="Linkage Group LG03"/>
</dbReference>
<protein>
    <submittedName>
        <fullName evidence="1">Uncharacterized protein</fullName>
    </submittedName>
</protein>
<evidence type="ECO:0000313" key="2">
    <source>
        <dbReference type="Proteomes" id="UP001056120"/>
    </source>
</evidence>
<gene>
    <name evidence="1" type="ORF">L1987_10543</name>
</gene>
<organism evidence="1 2">
    <name type="scientific">Smallanthus sonchifolius</name>
    <dbReference type="NCBI Taxonomy" id="185202"/>
    <lineage>
        <taxon>Eukaryota</taxon>
        <taxon>Viridiplantae</taxon>
        <taxon>Streptophyta</taxon>
        <taxon>Embryophyta</taxon>
        <taxon>Tracheophyta</taxon>
        <taxon>Spermatophyta</taxon>
        <taxon>Magnoliopsida</taxon>
        <taxon>eudicotyledons</taxon>
        <taxon>Gunneridae</taxon>
        <taxon>Pentapetalae</taxon>
        <taxon>asterids</taxon>
        <taxon>campanulids</taxon>
        <taxon>Asterales</taxon>
        <taxon>Asteraceae</taxon>
        <taxon>Asteroideae</taxon>
        <taxon>Heliantheae alliance</taxon>
        <taxon>Millerieae</taxon>
        <taxon>Smallanthus</taxon>
    </lineage>
</organism>
<keyword evidence="2" id="KW-1185">Reference proteome</keyword>
<reference evidence="2" key="1">
    <citation type="journal article" date="2022" name="Mol. Ecol. Resour.">
        <title>The genomes of chicory, endive, great burdock and yacon provide insights into Asteraceae palaeo-polyploidization history and plant inulin production.</title>
        <authorList>
            <person name="Fan W."/>
            <person name="Wang S."/>
            <person name="Wang H."/>
            <person name="Wang A."/>
            <person name="Jiang F."/>
            <person name="Liu H."/>
            <person name="Zhao H."/>
            <person name="Xu D."/>
            <person name="Zhang Y."/>
        </authorList>
    </citation>
    <scope>NUCLEOTIDE SEQUENCE [LARGE SCALE GENOMIC DNA]</scope>
    <source>
        <strain evidence="2">cv. Yunnan</strain>
    </source>
</reference>
<reference evidence="1 2" key="2">
    <citation type="journal article" date="2022" name="Mol. Ecol. Resour.">
        <title>The genomes of chicory, endive, great burdock and yacon provide insights into Asteraceae paleo-polyploidization history and plant inulin production.</title>
        <authorList>
            <person name="Fan W."/>
            <person name="Wang S."/>
            <person name="Wang H."/>
            <person name="Wang A."/>
            <person name="Jiang F."/>
            <person name="Liu H."/>
            <person name="Zhao H."/>
            <person name="Xu D."/>
            <person name="Zhang Y."/>
        </authorList>
    </citation>
    <scope>NUCLEOTIDE SEQUENCE [LARGE SCALE GENOMIC DNA]</scope>
    <source>
        <strain evidence="2">cv. Yunnan</strain>
        <tissue evidence="1">Leaves</tissue>
    </source>
</reference>
<sequence>MAMLMLPRFLVLQVGNKYLSVTENLPASLPSGFVKFDEEQIWSPRVKFAVEQAESGDGRLVHIRSCYNNKYLVTNLIQTNLWLVASAEKPEEDTSKASCTLFEPHAFLGETNVRLRHIHTRNPASYWPSSGGFVPSADTQHGILVSVLSTTGQVFSPNDWERLVILPSQVSFRSEDLDGNYLVSRVIDRWYNYHRFESGMDIGDPLVAHELFPTADGNYRIKNLHFGKFWRRSPNWIWADAQDNNNSNDTLFSFVKISDGVIALRNLGNNNFCGGLTTEGKTNCLNAQYPTIVRQARLMVEERVLQREISDLRYRLSDSRIYQEEILEVSHAFATNDSLDNETTITLSYSSSDSRTTYWNNSVSLTFGVQIEFKTTIIPFISEATVQVSTEFGYAHEWGVEKTTERTREASYTVVVPPSTTIKVSLMCTRAACDVPFSYMQRDLLTNGEWVTTQKDDGIYTGINSYNFYFQSSNVVQDDQGRMYV</sequence>
<name>A0ACB9JSD8_9ASTR</name>
<comment type="caution">
    <text evidence="1">The sequence shown here is derived from an EMBL/GenBank/DDBJ whole genome shotgun (WGS) entry which is preliminary data.</text>
</comment>
<accession>A0ACB9JSD8</accession>
<evidence type="ECO:0000313" key="1">
    <source>
        <dbReference type="EMBL" id="KAI3822942.1"/>
    </source>
</evidence>
<dbReference type="EMBL" id="CM042020">
    <property type="protein sequence ID" value="KAI3822942.1"/>
    <property type="molecule type" value="Genomic_DNA"/>
</dbReference>